<accession>A0ABN8BFP9</accession>
<dbReference type="PROSITE" id="PS01359">
    <property type="entry name" value="ZF_PHD_1"/>
    <property type="match status" value="1"/>
</dbReference>
<dbReference type="InterPro" id="IPR019786">
    <property type="entry name" value="Zinc_finger_PHD-type_CS"/>
</dbReference>
<feature type="coiled-coil region" evidence="5">
    <location>
        <begin position="97"/>
        <end position="124"/>
    </location>
</feature>
<evidence type="ECO:0000256" key="2">
    <source>
        <dbReference type="ARBA" id="ARBA00022771"/>
    </source>
</evidence>
<evidence type="ECO:0000256" key="5">
    <source>
        <dbReference type="SAM" id="Coils"/>
    </source>
</evidence>
<organism evidence="8 9">
    <name type="scientific">Chilo suppressalis</name>
    <name type="common">Asiatic rice borer moth</name>
    <dbReference type="NCBI Taxonomy" id="168631"/>
    <lineage>
        <taxon>Eukaryota</taxon>
        <taxon>Metazoa</taxon>
        <taxon>Ecdysozoa</taxon>
        <taxon>Arthropoda</taxon>
        <taxon>Hexapoda</taxon>
        <taxon>Insecta</taxon>
        <taxon>Pterygota</taxon>
        <taxon>Neoptera</taxon>
        <taxon>Endopterygota</taxon>
        <taxon>Lepidoptera</taxon>
        <taxon>Glossata</taxon>
        <taxon>Ditrysia</taxon>
        <taxon>Pyraloidea</taxon>
        <taxon>Crambidae</taxon>
        <taxon>Crambinae</taxon>
        <taxon>Chilo</taxon>
    </lineage>
</organism>
<evidence type="ECO:0008006" key="10">
    <source>
        <dbReference type="Google" id="ProtNLM"/>
    </source>
</evidence>
<keyword evidence="1" id="KW-0479">Metal-binding</keyword>
<keyword evidence="2 4" id="KW-0863">Zinc-finger</keyword>
<dbReference type="SUPFAM" id="SSF57903">
    <property type="entry name" value="FYVE/PHD zinc finger"/>
    <property type="match status" value="1"/>
</dbReference>
<dbReference type="InterPro" id="IPR013083">
    <property type="entry name" value="Znf_RING/FYVE/PHD"/>
</dbReference>
<dbReference type="InterPro" id="IPR001965">
    <property type="entry name" value="Znf_PHD"/>
</dbReference>
<evidence type="ECO:0000313" key="9">
    <source>
        <dbReference type="Proteomes" id="UP001153292"/>
    </source>
</evidence>
<keyword evidence="3" id="KW-0862">Zinc</keyword>
<dbReference type="Proteomes" id="UP001153292">
    <property type="component" value="Chromosome 6"/>
</dbReference>
<dbReference type="PROSITE" id="PS50089">
    <property type="entry name" value="ZF_RING_2"/>
    <property type="match status" value="1"/>
</dbReference>
<dbReference type="CDD" id="cd15489">
    <property type="entry name" value="PHD_SF"/>
    <property type="match status" value="1"/>
</dbReference>
<protein>
    <recommendedName>
        <fullName evidence="10">PHD-type domain-containing protein</fullName>
    </recommendedName>
</protein>
<dbReference type="InterPro" id="IPR004244">
    <property type="entry name" value="Transposase_22"/>
</dbReference>
<dbReference type="PANTHER" id="PTHR11505">
    <property type="entry name" value="L1 TRANSPOSABLE ELEMENT-RELATED"/>
    <property type="match status" value="1"/>
</dbReference>
<evidence type="ECO:0000256" key="4">
    <source>
        <dbReference type="PROSITE-ProRule" id="PRU00175"/>
    </source>
</evidence>
<evidence type="ECO:0000256" key="3">
    <source>
        <dbReference type="ARBA" id="ARBA00022833"/>
    </source>
</evidence>
<evidence type="ECO:0000256" key="1">
    <source>
        <dbReference type="ARBA" id="ARBA00022723"/>
    </source>
</evidence>
<dbReference type="Gene3D" id="3.30.40.10">
    <property type="entry name" value="Zinc/RING finger domain, C3HC4 (zinc finger)"/>
    <property type="match status" value="1"/>
</dbReference>
<evidence type="ECO:0000259" key="6">
    <source>
        <dbReference type="PROSITE" id="PS50016"/>
    </source>
</evidence>
<proteinExistence type="predicted"/>
<evidence type="ECO:0000259" key="7">
    <source>
        <dbReference type="PROSITE" id="PS50089"/>
    </source>
</evidence>
<reference evidence="8" key="1">
    <citation type="submission" date="2021-12" db="EMBL/GenBank/DDBJ databases">
        <authorList>
            <person name="King R."/>
        </authorList>
    </citation>
    <scope>NUCLEOTIDE SEQUENCE</scope>
</reference>
<feature type="domain" description="PHD-type" evidence="6">
    <location>
        <begin position="1"/>
        <end position="51"/>
    </location>
</feature>
<gene>
    <name evidence="8" type="ORF">CHILSU_LOCUS9630</name>
</gene>
<evidence type="ECO:0000313" key="8">
    <source>
        <dbReference type="EMBL" id="CAH0406256.1"/>
    </source>
</evidence>
<dbReference type="InterPro" id="IPR011011">
    <property type="entry name" value="Znf_FYVE_PHD"/>
</dbReference>
<dbReference type="PROSITE" id="PS50016">
    <property type="entry name" value="ZF_PHD_2"/>
    <property type="match status" value="1"/>
</dbReference>
<dbReference type="InterPro" id="IPR019787">
    <property type="entry name" value="Znf_PHD-finger"/>
</dbReference>
<dbReference type="Gene3D" id="3.30.70.1820">
    <property type="entry name" value="L1 transposable element, RRM domain"/>
    <property type="match status" value="1"/>
</dbReference>
<name>A0ABN8BFP9_CHISP</name>
<feature type="domain" description="RING-type" evidence="7">
    <location>
        <begin position="4"/>
        <end position="49"/>
    </location>
</feature>
<dbReference type="InterPro" id="IPR057251">
    <property type="entry name" value="FP_C"/>
</dbReference>
<dbReference type="SMART" id="SM00249">
    <property type="entry name" value="PHD"/>
    <property type="match status" value="1"/>
</dbReference>
<keyword evidence="9" id="KW-1185">Reference proteome</keyword>
<keyword evidence="5" id="KW-0175">Coiled coil</keyword>
<sequence length="348" mass="39291">MVKCAACGKFLSQSESVRCCKCNSSFHKACVAIPNTASVKDNWTCPGCKVMVPRVDNTSTPVRGVAADYVAPPGPVCLDGPASNTTEDLKLDFALEIRSFRSELKTIREEIRECRLEVSEIKAVLTSFDSKIGDIENRVSVLETKCEQMETPNLSVIEETIANLQSQLNDREQELLANDIEVSGIPEKKGEILHSVVMELSTKLGVPFDERDVVHMERVGSVRRNRIEGSDDEPGEQRPRLIVVRFARRTARDQWLRAARIRRNINTEGVDAPDCQNNSTKVPNKPRNVYVNERLSRRNRQLFFLSRREAKKNNWKYVWTSGGRVLARKGDGNSVVLIRTEKDISKIF</sequence>
<dbReference type="Pfam" id="PF25298">
    <property type="entry name" value="Baculo_FP_2nd"/>
    <property type="match status" value="1"/>
</dbReference>
<dbReference type="InterPro" id="IPR001841">
    <property type="entry name" value="Znf_RING"/>
</dbReference>
<dbReference type="EMBL" id="OU963899">
    <property type="protein sequence ID" value="CAH0406256.1"/>
    <property type="molecule type" value="Genomic_DNA"/>
</dbReference>
<dbReference type="Pfam" id="PF00628">
    <property type="entry name" value="PHD"/>
    <property type="match status" value="1"/>
</dbReference>